<gene>
    <name evidence="1" type="ORF">HCCG_01539</name>
</gene>
<reference evidence="2" key="1">
    <citation type="journal article" date="2014" name="Genome Announc.">
        <title>Draft genome sequences of six enterohepatic helicobacter species isolated from humans and one from rhesus macaques.</title>
        <authorList>
            <person name="Shen Z."/>
            <person name="Sheh A."/>
            <person name="Young S.K."/>
            <person name="Abouelliel A."/>
            <person name="Ward D.V."/>
            <person name="Earl A.M."/>
            <person name="Fox J.G."/>
        </authorList>
    </citation>
    <scope>NUCLEOTIDE SEQUENCE [LARGE SCALE GENOMIC DNA]</scope>
    <source>
        <strain evidence="2">CCUG 18818</strain>
    </source>
</reference>
<accession>A0ABN0BBP6</accession>
<protein>
    <submittedName>
        <fullName evidence="1">Uncharacterized protein</fullName>
    </submittedName>
</protein>
<dbReference type="EMBL" id="DS990392">
    <property type="protein sequence ID" value="EFR46991.1"/>
    <property type="molecule type" value="Genomic_DNA"/>
</dbReference>
<name>A0ABN0BBP6_9HELI</name>
<proteinExistence type="predicted"/>
<evidence type="ECO:0000313" key="1">
    <source>
        <dbReference type="EMBL" id="EFR46991.1"/>
    </source>
</evidence>
<evidence type="ECO:0000313" key="2">
    <source>
        <dbReference type="Proteomes" id="UP000005755"/>
    </source>
</evidence>
<keyword evidence="2" id="KW-1185">Reference proteome</keyword>
<organism evidence="1 2">
    <name type="scientific">Helicobacter cinaedi CCUG 18818 = ATCC BAA-847</name>
    <dbReference type="NCBI Taxonomy" id="537971"/>
    <lineage>
        <taxon>Bacteria</taxon>
        <taxon>Pseudomonadati</taxon>
        <taxon>Campylobacterota</taxon>
        <taxon>Epsilonproteobacteria</taxon>
        <taxon>Campylobacterales</taxon>
        <taxon>Helicobacteraceae</taxon>
        <taxon>Helicobacter</taxon>
    </lineage>
</organism>
<sequence>MKQKKCHPLARAATKSDCLVELLYKNRILEHYTKDNRHTLIVVFKVFGPHRICVD</sequence>
<dbReference type="Proteomes" id="UP000005755">
    <property type="component" value="Unassembled WGS sequence"/>
</dbReference>